<accession>A0ABS9V4Z6</accession>
<dbReference type="SUPFAM" id="SSF51445">
    <property type="entry name" value="(Trans)glycosidases"/>
    <property type="match status" value="1"/>
</dbReference>
<dbReference type="Pfam" id="PF02065">
    <property type="entry name" value="Melibiase"/>
    <property type="match status" value="1"/>
</dbReference>
<feature type="signal peptide" evidence="1">
    <location>
        <begin position="1"/>
        <end position="21"/>
    </location>
</feature>
<evidence type="ECO:0000313" key="3">
    <source>
        <dbReference type="Proteomes" id="UP001165489"/>
    </source>
</evidence>
<comment type="caution">
    <text evidence="2">The sequence shown here is derived from an EMBL/GenBank/DDBJ whole genome shotgun (WGS) entry which is preliminary data.</text>
</comment>
<dbReference type="InterPro" id="IPR017853">
    <property type="entry name" value="GH"/>
</dbReference>
<organism evidence="2 3">
    <name type="scientific">Belliella filtrata</name>
    <dbReference type="NCBI Taxonomy" id="2923435"/>
    <lineage>
        <taxon>Bacteria</taxon>
        <taxon>Pseudomonadati</taxon>
        <taxon>Bacteroidota</taxon>
        <taxon>Cytophagia</taxon>
        <taxon>Cytophagales</taxon>
        <taxon>Cyclobacteriaceae</taxon>
        <taxon>Belliella</taxon>
    </lineage>
</organism>
<keyword evidence="2" id="KW-0326">Glycosidase</keyword>
<protein>
    <submittedName>
        <fullName evidence="2">Alpha-galactosidase</fullName>
        <ecNumber evidence="2">3.2.1.22</ecNumber>
    </submittedName>
</protein>
<dbReference type="EC" id="3.2.1.22" evidence="2"/>
<keyword evidence="3" id="KW-1185">Reference proteome</keyword>
<gene>
    <name evidence="2" type="ORF">MM239_19040</name>
</gene>
<name>A0ABS9V4Z6_9BACT</name>
<dbReference type="Proteomes" id="UP001165489">
    <property type="component" value="Unassembled WGS sequence"/>
</dbReference>
<sequence length="679" mass="78473">MKPKNSYLLLLFFLLAKTSFGQDHLPQLLMHGDTLTISNVHASHTFLWDGNLQLLKIHLKKENFIHVVDKPIPDFFIQNQPFAFEKLSTKNSYQQDYEQENAYLKVELIAKSEALQVKYELKMYESSGAIQQTISFKGKPSSGSWENQKTEDNVMIESSQIGTGDETRFGYLPGFGQHASYEVIQFKEATDYHDQPVQKLMISPFRQAQKFQGNLIVVRSADKPYTLWALKQSPISWSQPNYPGFDFIVSNNGVNISGIGVESLGLNEEKWIQGYSFARSISKNGSYHEQRDWLTYQMQLRKYDNKRDAMILANTWGDRNKDGRMNETFILEELEMASQLGITHLQLDDGWQQGLSKNSASKAGLKWDDWTTEDWQPHQERFPNGFNNIVQSAKEKNIQLCLWFNPSKTDAYKNWERDADILLSYYVDYGIKVFKIDGLALGDQASQVNVYSLFEKVMRETGAEVTFNLDVTAGKRVGYHYMQEFGNIFLENRYTDWGNYYPYRTMRNLWNLSAYIPSSRLQIEWLNVYRNANKYEEVDVHSPLKVGLDYAYASTWAAQPLAWMELTGLLHGVSEVSNLSEVYSIAQKDWHHSVVLPLGSEPSGYAWSGFWMENKTKAYDHLLVYKEASDQEMYTFDLPNSYSNVKVEYGTSSTTLIDKDKLNVEMEGKYQFALIRLEK</sequence>
<evidence type="ECO:0000313" key="2">
    <source>
        <dbReference type="EMBL" id="MCH7411492.1"/>
    </source>
</evidence>
<dbReference type="RefSeq" id="WP_241349926.1">
    <property type="nucleotide sequence ID" value="NZ_JAKZGP010000081.1"/>
</dbReference>
<dbReference type="Gene3D" id="3.20.20.70">
    <property type="entry name" value="Aldolase class I"/>
    <property type="match status" value="1"/>
</dbReference>
<evidence type="ECO:0000256" key="1">
    <source>
        <dbReference type="SAM" id="SignalP"/>
    </source>
</evidence>
<dbReference type="EMBL" id="JAKZGP010000081">
    <property type="protein sequence ID" value="MCH7411492.1"/>
    <property type="molecule type" value="Genomic_DNA"/>
</dbReference>
<feature type="chain" id="PRO_5046427480" evidence="1">
    <location>
        <begin position="22"/>
        <end position="679"/>
    </location>
</feature>
<keyword evidence="1" id="KW-0732">Signal</keyword>
<proteinExistence type="predicted"/>
<keyword evidence="2" id="KW-0378">Hydrolase</keyword>
<dbReference type="InterPro" id="IPR013785">
    <property type="entry name" value="Aldolase_TIM"/>
</dbReference>
<reference evidence="2" key="1">
    <citation type="submission" date="2022-03" db="EMBL/GenBank/DDBJ databases">
        <title>De novo assembled genomes of Belliella spp. (Cyclobacteriaceae) strains.</title>
        <authorList>
            <person name="Szabo A."/>
            <person name="Korponai K."/>
            <person name="Felfoldi T."/>
        </authorList>
    </citation>
    <scope>NUCLEOTIDE SEQUENCE</scope>
    <source>
        <strain evidence="2">DSM 111904</strain>
    </source>
</reference>
<dbReference type="GO" id="GO:0004557">
    <property type="term" value="F:alpha-galactosidase activity"/>
    <property type="evidence" value="ECO:0007669"/>
    <property type="project" value="UniProtKB-EC"/>
</dbReference>